<organism evidence="2 3">
    <name type="scientific">Olea europaea subsp. europaea</name>
    <dbReference type="NCBI Taxonomy" id="158383"/>
    <lineage>
        <taxon>Eukaryota</taxon>
        <taxon>Viridiplantae</taxon>
        <taxon>Streptophyta</taxon>
        <taxon>Embryophyta</taxon>
        <taxon>Tracheophyta</taxon>
        <taxon>Spermatophyta</taxon>
        <taxon>Magnoliopsida</taxon>
        <taxon>eudicotyledons</taxon>
        <taxon>Gunneridae</taxon>
        <taxon>Pentapetalae</taxon>
        <taxon>asterids</taxon>
        <taxon>lamiids</taxon>
        <taxon>Lamiales</taxon>
        <taxon>Oleaceae</taxon>
        <taxon>Oleeae</taxon>
        <taxon>Olea</taxon>
    </lineage>
</organism>
<sequence>MAIAASSVSIVGNSTFPRIQQTHISNPRISFKQTSFPCLQKNIRVIKTLDLHVKRNFIVHGSLKIPEEAPLPSDESGQRQPFNFLDACSRIWIIEMVLKVVLPYLSTKSRHLLEAKVEMVERYMDFVEKVAEEIEKMLKYIIKSLPEDGILKKIMDFLEILAEEIAKTAQFLKNFLDEVLRVEKQLESPSESPVDENSISSKETNYDE</sequence>
<gene>
    <name evidence="2" type="ORF">OLEA9_A119219</name>
</gene>
<reference evidence="2 3" key="1">
    <citation type="submission" date="2019-12" db="EMBL/GenBank/DDBJ databases">
        <authorList>
            <person name="Alioto T."/>
            <person name="Alioto T."/>
            <person name="Gomez Garrido J."/>
        </authorList>
    </citation>
    <scope>NUCLEOTIDE SEQUENCE [LARGE SCALE GENOMIC DNA]</scope>
</reference>
<comment type="caution">
    <text evidence="2">The sequence shown here is derived from an EMBL/GenBank/DDBJ whole genome shotgun (WGS) entry which is preliminary data.</text>
</comment>
<protein>
    <submittedName>
        <fullName evidence="2">Uncharacterized protein</fullName>
    </submittedName>
</protein>
<dbReference type="AlphaFoldDB" id="A0A8S0U2T7"/>
<evidence type="ECO:0000256" key="1">
    <source>
        <dbReference type="SAM" id="MobiDB-lite"/>
    </source>
</evidence>
<keyword evidence="3" id="KW-1185">Reference proteome</keyword>
<dbReference type="EMBL" id="CACTIH010007359">
    <property type="protein sequence ID" value="CAA3011124.1"/>
    <property type="molecule type" value="Genomic_DNA"/>
</dbReference>
<dbReference type="PANTHER" id="PTHR33735">
    <property type="entry name" value="EXPRESSED PROTEIN"/>
    <property type="match status" value="1"/>
</dbReference>
<accession>A0A8S0U2T7</accession>
<dbReference type="Gramene" id="OE9A119219T1">
    <property type="protein sequence ID" value="OE9A119219C1"/>
    <property type="gene ID" value="OE9A119219"/>
</dbReference>
<feature type="compositionally biased region" description="Polar residues" evidence="1">
    <location>
        <begin position="187"/>
        <end position="208"/>
    </location>
</feature>
<proteinExistence type="predicted"/>
<evidence type="ECO:0000313" key="2">
    <source>
        <dbReference type="EMBL" id="CAA3011124.1"/>
    </source>
</evidence>
<dbReference type="Proteomes" id="UP000594638">
    <property type="component" value="Unassembled WGS sequence"/>
</dbReference>
<dbReference type="PANTHER" id="PTHR33735:SF26">
    <property type="entry name" value="PTERIN-BINDING DOMAIN-CONTAINING PROTEIN"/>
    <property type="match status" value="1"/>
</dbReference>
<dbReference type="OrthoDB" id="917303at2759"/>
<feature type="region of interest" description="Disordered" evidence="1">
    <location>
        <begin position="185"/>
        <end position="208"/>
    </location>
</feature>
<evidence type="ECO:0000313" key="3">
    <source>
        <dbReference type="Proteomes" id="UP000594638"/>
    </source>
</evidence>
<name>A0A8S0U2T7_OLEEU</name>